<keyword evidence="4" id="KW-0539">Nucleus</keyword>
<evidence type="ECO:0000256" key="1">
    <source>
        <dbReference type="ARBA" id="ARBA00004123"/>
    </source>
</evidence>
<dbReference type="NCBIfam" id="TIGR01557">
    <property type="entry name" value="myb_SHAQKYF"/>
    <property type="match status" value="1"/>
</dbReference>
<accession>A0A2P5BTI8</accession>
<dbReference type="GO" id="GO:0005634">
    <property type="term" value="C:nucleus"/>
    <property type="evidence" value="ECO:0007669"/>
    <property type="project" value="UniProtKB-SubCell"/>
</dbReference>
<evidence type="ECO:0000256" key="4">
    <source>
        <dbReference type="ARBA" id="ARBA00023242"/>
    </source>
</evidence>
<reference evidence="7" key="1">
    <citation type="submission" date="2016-06" db="EMBL/GenBank/DDBJ databases">
        <title>Parallel loss of symbiosis genes in relatives of nitrogen-fixing non-legume Parasponia.</title>
        <authorList>
            <person name="Van Velzen R."/>
            <person name="Holmer R."/>
            <person name="Bu F."/>
            <person name="Rutten L."/>
            <person name="Van Zeijl A."/>
            <person name="Liu W."/>
            <person name="Santuari L."/>
            <person name="Cao Q."/>
            <person name="Sharma T."/>
            <person name="Shen D."/>
            <person name="Roswanjaya Y."/>
            <person name="Wardhani T."/>
            <person name="Kalhor M.S."/>
            <person name="Jansen J."/>
            <person name="Van den Hoogen J."/>
            <person name="Gungor B."/>
            <person name="Hartog M."/>
            <person name="Hontelez J."/>
            <person name="Verver J."/>
            <person name="Yang W.-C."/>
            <person name="Schijlen E."/>
            <person name="Repin R."/>
            <person name="Schilthuizen M."/>
            <person name="Schranz E."/>
            <person name="Heidstra R."/>
            <person name="Miyata K."/>
            <person name="Fedorova E."/>
            <person name="Kohlen W."/>
            <person name="Bisseling T."/>
            <person name="Smit S."/>
            <person name="Geurts R."/>
        </authorList>
    </citation>
    <scope>NUCLEOTIDE SEQUENCE [LARGE SCALE GENOMIC DNA]</scope>
    <source>
        <strain evidence="7">cv. WU1-14</strain>
    </source>
</reference>
<dbReference type="GO" id="GO:0003677">
    <property type="term" value="F:DNA binding"/>
    <property type="evidence" value="ECO:0007669"/>
    <property type="project" value="InterPro"/>
</dbReference>
<dbReference type="PROSITE" id="PS51294">
    <property type="entry name" value="HTH_MYB"/>
    <property type="match status" value="1"/>
</dbReference>
<dbReference type="FunFam" id="1.10.10.60:FF:000007">
    <property type="entry name" value="Two-component response regulator"/>
    <property type="match status" value="1"/>
</dbReference>
<evidence type="ECO:0000259" key="5">
    <source>
        <dbReference type="PROSITE" id="PS51294"/>
    </source>
</evidence>
<dbReference type="PANTHER" id="PTHR31314">
    <property type="entry name" value="MYB FAMILY TRANSCRIPTION FACTOR PHL7-LIKE"/>
    <property type="match status" value="1"/>
</dbReference>
<dbReference type="InterPro" id="IPR006447">
    <property type="entry name" value="Myb_dom_plants"/>
</dbReference>
<dbReference type="InterPro" id="IPR017930">
    <property type="entry name" value="Myb_dom"/>
</dbReference>
<name>A0A2P5BTI8_PARAD</name>
<evidence type="ECO:0000313" key="6">
    <source>
        <dbReference type="EMBL" id="PON52080.1"/>
    </source>
</evidence>
<evidence type="ECO:0000256" key="3">
    <source>
        <dbReference type="ARBA" id="ARBA00023163"/>
    </source>
</evidence>
<dbReference type="Proteomes" id="UP000237105">
    <property type="component" value="Unassembled WGS sequence"/>
</dbReference>
<dbReference type="InterPro" id="IPR001005">
    <property type="entry name" value="SANT/Myb"/>
</dbReference>
<dbReference type="SUPFAM" id="SSF46689">
    <property type="entry name" value="Homeodomain-like"/>
    <property type="match status" value="1"/>
</dbReference>
<dbReference type="InterPro" id="IPR046955">
    <property type="entry name" value="PHR1-like"/>
</dbReference>
<sequence>MAENMTERIGVRKYNKSEFPRLRWTPELHDLFVDAVRILGGKDKATPKRILQTMSVKGLKISHVKSHLQMYRSIKDHDQMDVLVRRGQLSKKLFHDMQVKDSSRVFTIFSRQRSLENYSRYDWRDFDYNETYCKDRNGVLRPRIDQASENEVLQDTSITSSDLFKSMPKINGGFGINKLSELSLSFTPPMMQGVEERDLELASSADSPRISPSNSTNYDNHINLDLTI</sequence>
<dbReference type="PANTHER" id="PTHR31314:SF113">
    <property type="entry name" value="MYB FAMILY TRANSCRIPTION FACTOR MPH1"/>
    <property type="match status" value="1"/>
</dbReference>
<proteinExistence type="predicted"/>
<comment type="subcellular location">
    <subcellularLocation>
        <location evidence="1">Nucleus</location>
    </subcellularLocation>
</comment>
<keyword evidence="3" id="KW-0804">Transcription</keyword>
<comment type="caution">
    <text evidence="6">The sequence shown here is derived from an EMBL/GenBank/DDBJ whole genome shotgun (WGS) entry which is preliminary data.</text>
</comment>
<keyword evidence="2" id="KW-0805">Transcription regulation</keyword>
<dbReference type="GO" id="GO:0003700">
    <property type="term" value="F:DNA-binding transcription factor activity"/>
    <property type="evidence" value="ECO:0007669"/>
    <property type="project" value="InterPro"/>
</dbReference>
<dbReference type="OrthoDB" id="551907at2759"/>
<keyword evidence="7" id="KW-1185">Reference proteome</keyword>
<protein>
    <submittedName>
        <fullName evidence="6">Octamer-binding transcription factor</fullName>
    </submittedName>
</protein>
<evidence type="ECO:0000256" key="2">
    <source>
        <dbReference type="ARBA" id="ARBA00023015"/>
    </source>
</evidence>
<feature type="domain" description="HTH myb-type" evidence="5">
    <location>
        <begin position="16"/>
        <end position="76"/>
    </location>
</feature>
<gene>
    <name evidence="6" type="ORF">PanWU01x14_211950</name>
</gene>
<evidence type="ECO:0000313" key="7">
    <source>
        <dbReference type="Proteomes" id="UP000237105"/>
    </source>
</evidence>
<dbReference type="AlphaFoldDB" id="A0A2P5BTI8"/>
<dbReference type="Pfam" id="PF00249">
    <property type="entry name" value="Myb_DNA-binding"/>
    <property type="match status" value="1"/>
</dbReference>
<dbReference type="InterPro" id="IPR009057">
    <property type="entry name" value="Homeodomain-like_sf"/>
</dbReference>
<dbReference type="Gene3D" id="1.10.10.60">
    <property type="entry name" value="Homeodomain-like"/>
    <property type="match status" value="1"/>
</dbReference>
<organism evidence="6 7">
    <name type="scientific">Parasponia andersonii</name>
    <name type="common">Sponia andersonii</name>
    <dbReference type="NCBI Taxonomy" id="3476"/>
    <lineage>
        <taxon>Eukaryota</taxon>
        <taxon>Viridiplantae</taxon>
        <taxon>Streptophyta</taxon>
        <taxon>Embryophyta</taxon>
        <taxon>Tracheophyta</taxon>
        <taxon>Spermatophyta</taxon>
        <taxon>Magnoliopsida</taxon>
        <taxon>eudicotyledons</taxon>
        <taxon>Gunneridae</taxon>
        <taxon>Pentapetalae</taxon>
        <taxon>rosids</taxon>
        <taxon>fabids</taxon>
        <taxon>Rosales</taxon>
        <taxon>Cannabaceae</taxon>
        <taxon>Parasponia</taxon>
    </lineage>
</organism>
<dbReference type="EMBL" id="JXTB01000225">
    <property type="protein sequence ID" value="PON52080.1"/>
    <property type="molecule type" value="Genomic_DNA"/>
</dbReference>